<accession>N8XQH1</accession>
<dbReference type="Proteomes" id="UP000013209">
    <property type="component" value="Unassembled WGS sequence"/>
</dbReference>
<name>N8XQH1_9GAMM</name>
<reference evidence="1 2" key="1">
    <citation type="submission" date="2013-02" db="EMBL/GenBank/DDBJ databases">
        <title>The Genome Sequence of Acinetobacter sp. CIP 56.2.</title>
        <authorList>
            <consortium name="The Broad Institute Genome Sequencing Platform"/>
            <consortium name="The Broad Institute Genome Sequencing Center for Infectious Disease"/>
            <person name="Cerqueira G."/>
            <person name="Feldgarden M."/>
            <person name="Courvalin P."/>
            <person name="Perichon B."/>
            <person name="Grillot-Courvalin C."/>
            <person name="Clermont D."/>
            <person name="Rocha E."/>
            <person name="Yoon E.-J."/>
            <person name="Nemec A."/>
            <person name="Walker B."/>
            <person name="Young S.K."/>
            <person name="Zeng Q."/>
            <person name="Gargeya S."/>
            <person name="Fitzgerald M."/>
            <person name="Haas B."/>
            <person name="Abouelleil A."/>
            <person name="Alvarado L."/>
            <person name="Arachchi H.M."/>
            <person name="Berlin A.M."/>
            <person name="Chapman S.B."/>
            <person name="Dewar J."/>
            <person name="Goldberg J."/>
            <person name="Griggs A."/>
            <person name="Gujja S."/>
            <person name="Hansen M."/>
            <person name="Howarth C."/>
            <person name="Imamovic A."/>
            <person name="Larimer J."/>
            <person name="McCowan C."/>
            <person name="Murphy C."/>
            <person name="Neiman D."/>
            <person name="Pearson M."/>
            <person name="Priest M."/>
            <person name="Roberts A."/>
            <person name="Saif S."/>
            <person name="Shea T."/>
            <person name="Sisk P."/>
            <person name="Sykes S."/>
            <person name="Wortman J."/>
            <person name="Nusbaum C."/>
            <person name="Birren B."/>
        </authorList>
    </citation>
    <scope>NUCLEOTIDE SEQUENCE [LARGE SCALE GENOMIC DNA]</scope>
    <source>
        <strain evidence="1 2">CIP 56.2</strain>
    </source>
</reference>
<dbReference type="STRING" id="1144672.F966_01976"/>
<comment type="caution">
    <text evidence="1">The sequence shown here is derived from an EMBL/GenBank/DDBJ whole genome shotgun (WGS) entry which is preliminary data.</text>
</comment>
<dbReference type="PATRIC" id="fig|1144672.3.peg.1884"/>
<organism evidence="1 2">
    <name type="scientific">Acinetobacter higginsii</name>
    <dbReference type="NCBI Taxonomy" id="70347"/>
    <lineage>
        <taxon>Bacteria</taxon>
        <taxon>Pseudomonadati</taxon>
        <taxon>Pseudomonadota</taxon>
        <taxon>Gammaproteobacteria</taxon>
        <taxon>Moraxellales</taxon>
        <taxon>Moraxellaceae</taxon>
        <taxon>Acinetobacter</taxon>
    </lineage>
</organism>
<dbReference type="EMBL" id="APPH01000009">
    <property type="protein sequence ID" value="ENV09320.1"/>
    <property type="molecule type" value="Genomic_DNA"/>
</dbReference>
<proteinExistence type="predicted"/>
<evidence type="ECO:0000313" key="1">
    <source>
        <dbReference type="EMBL" id="ENV09320.1"/>
    </source>
</evidence>
<dbReference type="eggNOG" id="ENOG5031T11">
    <property type="taxonomic scope" value="Bacteria"/>
</dbReference>
<dbReference type="AlphaFoldDB" id="N8XQH1"/>
<evidence type="ECO:0000313" key="2">
    <source>
        <dbReference type="Proteomes" id="UP000013209"/>
    </source>
</evidence>
<dbReference type="HOGENOM" id="CLU_2204362_0_0_6"/>
<gene>
    <name evidence="1" type="ORF">F966_01976</name>
</gene>
<sequence length="107" mass="12059">MSQFFNHVTALPKDKQQVVLQLHTGEIVSPVEYSETLKKFIVKFRNIRQSSIKGWAALTEVQKALNIPALSHDELKAIRQKELESIASTQGKTVNQVIKESMADLLV</sequence>
<protein>
    <submittedName>
        <fullName evidence="1">Uncharacterized protein</fullName>
    </submittedName>
</protein>
<dbReference type="RefSeq" id="WP_004804677.1">
    <property type="nucleotide sequence ID" value="NZ_KB849440.1"/>
</dbReference>